<protein>
    <submittedName>
        <fullName evidence="2">Uncharacterized protein LOC112212590</fullName>
    </submittedName>
</protein>
<sequence length="226" mass="26370">MKEITVILVYLFSPRHNESYFSCSKYYPSEHRLTELFDAKKKRMYPDLRKENLPVEYSSKSSKSSSDISVKYGHAFRIIVASILSNDNLINSIFRLNSMFKNAIDRKHRETLRNENFQVHHRNAISVPLFPRKRYAKCGKRSRRSSKNAETIKMSPACKKFTKTIDDCKKYLKELHDSNKNLGLVCSSSEMSNESSIKNFWSDTQVKMNKLLYLETKLSEVVNDCV</sequence>
<dbReference type="KEGG" id="bim:112212590"/>
<dbReference type="Proteomes" id="UP000515180">
    <property type="component" value="Unplaced"/>
</dbReference>
<reference evidence="2" key="1">
    <citation type="submission" date="2025-08" db="UniProtKB">
        <authorList>
            <consortium name="RefSeq"/>
        </authorList>
    </citation>
    <scope>IDENTIFICATION</scope>
</reference>
<dbReference type="GeneID" id="112212590"/>
<proteinExistence type="predicted"/>
<evidence type="ECO:0000313" key="2">
    <source>
        <dbReference type="RefSeq" id="XP_024222359.2"/>
    </source>
</evidence>
<organism evidence="1 2">
    <name type="scientific">Bombus impatiens</name>
    <name type="common">Bumblebee</name>
    <dbReference type="NCBI Taxonomy" id="132113"/>
    <lineage>
        <taxon>Eukaryota</taxon>
        <taxon>Metazoa</taxon>
        <taxon>Ecdysozoa</taxon>
        <taxon>Arthropoda</taxon>
        <taxon>Hexapoda</taxon>
        <taxon>Insecta</taxon>
        <taxon>Pterygota</taxon>
        <taxon>Neoptera</taxon>
        <taxon>Endopterygota</taxon>
        <taxon>Hymenoptera</taxon>
        <taxon>Apocrita</taxon>
        <taxon>Aculeata</taxon>
        <taxon>Apoidea</taxon>
        <taxon>Anthophila</taxon>
        <taxon>Apidae</taxon>
        <taxon>Bombus</taxon>
        <taxon>Pyrobombus</taxon>
    </lineage>
</organism>
<evidence type="ECO:0000313" key="1">
    <source>
        <dbReference type="Proteomes" id="UP000515180"/>
    </source>
</evidence>
<name>A0A6P6FAI1_BOMIM</name>
<dbReference type="AlphaFoldDB" id="A0A6P6FAI1"/>
<keyword evidence="1" id="KW-1185">Reference proteome</keyword>
<accession>A0A6P6FAI1</accession>
<dbReference type="RefSeq" id="XP_024222359.2">
    <property type="nucleotide sequence ID" value="XM_024366591.2"/>
</dbReference>
<gene>
    <name evidence="2" type="primary">LOC112212590</name>
</gene>